<proteinExistence type="predicted"/>
<reference evidence="1 2" key="1">
    <citation type="submission" date="2024-05" db="EMBL/GenBank/DDBJ databases">
        <title>Haplotype-resolved chromosome-level genome assembly of Huyou (Citrus changshanensis).</title>
        <authorList>
            <person name="Miao C."/>
            <person name="Chen W."/>
            <person name="Wu Y."/>
            <person name="Wang L."/>
            <person name="Zhao S."/>
            <person name="Grierson D."/>
            <person name="Xu C."/>
            <person name="Chen K."/>
        </authorList>
    </citation>
    <scope>NUCLEOTIDE SEQUENCE [LARGE SCALE GENOMIC DNA]</scope>
    <source>
        <strain evidence="1">01-14</strain>
        <tissue evidence="1">Leaf</tissue>
    </source>
</reference>
<protein>
    <submittedName>
        <fullName evidence="1">Uncharacterized protein</fullName>
    </submittedName>
</protein>
<sequence length="179" mass="20582">MFGTDCCNVYDQNLVRNLKVVRGGLGEHRGLESENEEVNEIVESNGLKVEQLPLIIDNWGERKDMMSKDNAVVSSSVNNPLKEVVELLVEMTNRVVTEQKRPWCHYGHFRVGPHVLTFPATEDEWKLIGYIINEHLDGREYHLWLRLRQTPAKAKKVQTVHLPSFFPPTLRLVIVIVNA</sequence>
<name>A0AAP0QAE7_9ROSI</name>
<organism evidence="1 2">
    <name type="scientific">Citrus x changshan-huyou</name>
    <dbReference type="NCBI Taxonomy" id="2935761"/>
    <lineage>
        <taxon>Eukaryota</taxon>
        <taxon>Viridiplantae</taxon>
        <taxon>Streptophyta</taxon>
        <taxon>Embryophyta</taxon>
        <taxon>Tracheophyta</taxon>
        <taxon>Spermatophyta</taxon>
        <taxon>Magnoliopsida</taxon>
        <taxon>eudicotyledons</taxon>
        <taxon>Gunneridae</taxon>
        <taxon>Pentapetalae</taxon>
        <taxon>rosids</taxon>
        <taxon>malvids</taxon>
        <taxon>Sapindales</taxon>
        <taxon>Rutaceae</taxon>
        <taxon>Aurantioideae</taxon>
        <taxon>Citrus</taxon>
    </lineage>
</organism>
<dbReference type="EMBL" id="JBCGBO010000025">
    <property type="protein sequence ID" value="KAK9177500.1"/>
    <property type="molecule type" value="Genomic_DNA"/>
</dbReference>
<gene>
    <name evidence="1" type="ORF">WN944_029522</name>
</gene>
<keyword evidence="2" id="KW-1185">Reference proteome</keyword>
<evidence type="ECO:0000313" key="2">
    <source>
        <dbReference type="Proteomes" id="UP001428341"/>
    </source>
</evidence>
<dbReference type="AlphaFoldDB" id="A0AAP0QAE7"/>
<evidence type="ECO:0000313" key="1">
    <source>
        <dbReference type="EMBL" id="KAK9177500.1"/>
    </source>
</evidence>
<accession>A0AAP0QAE7</accession>
<comment type="caution">
    <text evidence="1">The sequence shown here is derived from an EMBL/GenBank/DDBJ whole genome shotgun (WGS) entry which is preliminary data.</text>
</comment>
<dbReference type="Proteomes" id="UP001428341">
    <property type="component" value="Unassembled WGS sequence"/>
</dbReference>